<comment type="subcellular location">
    <subcellularLocation>
        <location evidence="1">Chromosome</location>
    </subcellularLocation>
</comment>
<dbReference type="Pfam" id="PF26194">
    <property type="entry name" value="Ig_SMCHD1_1st"/>
    <property type="match status" value="1"/>
</dbReference>
<dbReference type="InterPro" id="IPR058614">
    <property type="entry name" value="Ig_SMCHD1_5th"/>
</dbReference>
<feature type="domain" description="SMC hinge" evidence="5">
    <location>
        <begin position="1708"/>
        <end position="1835"/>
    </location>
</feature>
<feature type="region of interest" description="Disordered" evidence="4">
    <location>
        <begin position="1915"/>
        <end position="1935"/>
    </location>
</feature>
<dbReference type="InterPro" id="IPR058617">
    <property type="entry name" value="Ig_SMCHD1_7th"/>
</dbReference>
<evidence type="ECO:0000256" key="4">
    <source>
        <dbReference type="SAM" id="MobiDB-lite"/>
    </source>
</evidence>
<dbReference type="CDD" id="cd16937">
    <property type="entry name" value="HATPase_SMCHD1-like"/>
    <property type="match status" value="1"/>
</dbReference>
<dbReference type="InterPro" id="IPR010935">
    <property type="entry name" value="SMC_hinge"/>
</dbReference>
<proteinExistence type="predicted"/>
<dbReference type="GO" id="GO:0051276">
    <property type="term" value="P:chromosome organization"/>
    <property type="evidence" value="ECO:0007669"/>
    <property type="project" value="InterPro"/>
</dbReference>
<dbReference type="Gene3D" id="3.30.565.10">
    <property type="entry name" value="Histidine kinase-like ATPase, C-terminal domain"/>
    <property type="match status" value="1"/>
</dbReference>
<dbReference type="RefSeq" id="XP_054840466.1">
    <property type="nucleotide sequence ID" value="XM_054984491.1"/>
</dbReference>
<feature type="coiled-coil region" evidence="3">
    <location>
        <begin position="1611"/>
        <end position="1666"/>
    </location>
</feature>
<dbReference type="GO" id="GO:0005524">
    <property type="term" value="F:ATP binding"/>
    <property type="evidence" value="ECO:0007669"/>
    <property type="project" value="InterPro"/>
</dbReference>
<dbReference type="Gene3D" id="3.30.70.1620">
    <property type="match status" value="1"/>
</dbReference>
<keyword evidence="2" id="KW-0158">Chromosome</keyword>
<accession>A0AA97L393</accession>
<dbReference type="PANTHER" id="PTHR22640">
    <property type="entry name" value="STRUCTURAL MAINTENANCE OF CHROMOSOMES FLEXIBLE HINGE DOMAIN-CONTAINING PROTEIN 1"/>
    <property type="match status" value="1"/>
</dbReference>
<dbReference type="Pfam" id="PF26196">
    <property type="entry name" value="Ig_SMCHD1_4th"/>
    <property type="match status" value="1"/>
</dbReference>
<dbReference type="SUPFAM" id="SSF75553">
    <property type="entry name" value="Smc hinge domain"/>
    <property type="match status" value="1"/>
</dbReference>
<dbReference type="GO" id="GO:0005694">
    <property type="term" value="C:chromosome"/>
    <property type="evidence" value="ECO:0007669"/>
    <property type="project" value="UniProtKB-SubCell"/>
</dbReference>
<dbReference type="GeneID" id="129333099"/>
<dbReference type="Pfam" id="PF22899">
    <property type="entry name" value="SMCHD1_S5"/>
    <property type="match status" value="1"/>
</dbReference>
<dbReference type="PANTHER" id="PTHR22640:SF2">
    <property type="entry name" value="STRUCTURAL MAINTENANCE OF CHROMOSOMES FLEXIBLE HINGE DOMAIN-CONTAINING PROTEIN 1"/>
    <property type="match status" value="1"/>
</dbReference>
<dbReference type="KEGG" id="emc:129333099"/>
<dbReference type="Pfam" id="PF06470">
    <property type="entry name" value="SMC_hinge"/>
    <property type="match status" value="1"/>
</dbReference>
<dbReference type="InterPro" id="IPR058613">
    <property type="entry name" value="Ig_SMCHD1_4th"/>
</dbReference>
<dbReference type="InterPro" id="IPR058612">
    <property type="entry name" value="Ig_SMCHD1_2nd"/>
</dbReference>
<evidence type="ECO:0000313" key="7">
    <source>
        <dbReference type="RefSeq" id="XP_054840466.1"/>
    </source>
</evidence>
<dbReference type="SMART" id="SM00968">
    <property type="entry name" value="SMC_hinge"/>
    <property type="match status" value="1"/>
</dbReference>
<dbReference type="Pfam" id="PF26201">
    <property type="entry name" value="Ig_SMCHD1_7th"/>
    <property type="match status" value="1"/>
</dbReference>
<keyword evidence="3" id="KW-0175">Coiled coil</keyword>
<dbReference type="Pfam" id="PF26197">
    <property type="entry name" value="Ig_SMCHD1_5th"/>
    <property type="match status" value="1"/>
</dbReference>
<evidence type="ECO:0000256" key="1">
    <source>
        <dbReference type="ARBA" id="ARBA00004286"/>
    </source>
</evidence>
<dbReference type="CTD" id="23347"/>
<organism evidence="6 7">
    <name type="scientific">Eublepharis macularius</name>
    <name type="common">Leopard gecko</name>
    <name type="synonym">Cyrtodactylus macularius</name>
    <dbReference type="NCBI Taxonomy" id="481883"/>
    <lineage>
        <taxon>Eukaryota</taxon>
        <taxon>Metazoa</taxon>
        <taxon>Chordata</taxon>
        <taxon>Craniata</taxon>
        <taxon>Vertebrata</taxon>
        <taxon>Euteleostomi</taxon>
        <taxon>Lepidosauria</taxon>
        <taxon>Squamata</taxon>
        <taxon>Bifurcata</taxon>
        <taxon>Gekkota</taxon>
        <taxon>Eublepharidae</taxon>
        <taxon>Eublepharinae</taxon>
        <taxon>Eublepharis</taxon>
    </lineage>
</organism>
<feature type="compositionally biased region" description="Low complexity" evidence="4">
    <location>
        <begin position="1998"/>
        <end position="2007"/>
    </location>
</feature>
<dbReference type="Pfam" id="PF13589">
    <property type="entry name" value="HATPase_c_3"/>
    <property type="match status" value="1"/>
</dbReference>
<keyword evidence="6" id="KW-1185">Reference proteome</keyword>
<dbReference type="InterPro" id="IPR036277">
    <property type="entry name" value="SMC_hinge_sf"/>
</dbReference>
<dbReference type="Pfam" id="PF26198">
    <property type="entry name" value="Ig_SMCHD1_6th"/>
    <property type="match status" value="1"/>
</dbReference>
<evidence type="ECO:0000256" key="2">
    <source>
        <dbReference type="ARBA" id="ARBA00022454"/>
    </source>
</evidence>
<feature type="region of interest" description="Disordered" evidence="4">
    <location>
        <begin position="1956"/>
        <end position="2019"/>
    </location>
</feature>
<sequence length="2019" mass="228626">MAAQKSWAGKLLTLFVYDRRQEASDDREKLLNCHEASYKDFRGAVCQAFGISSEETFVITTTSRKLITSENFGGIVQDKMTFYLLQSIDQSLASATKERIDFQPHYDTLVKSGMYEYYASEGQNPLPFALAELIDNSLSATSRNTGIRSIQLKLLFDDAQGKPAVAFIDNGRGMTSKQLNHWAVYRLSKFTRQGDIESDHSGYVRPSPVPRSLNSDISYFGVGGKQAVFFVGQSTRMISKPADAQDVHELVLSKEDFERKEKNKEAIYSGYIRNRKPSDSSHIVNDDERFLHNLIMEEKNKESFTAVIVTGVLPDHVQYLKNNFNLWTRQLAHIYHYYIHGPKGNDNNSAMNELGAFNNIDIEISMFEKGKIPKIVNLREIKDDMQTLYINTAADNFEFKAHVEGEGVVEGIIRYHPFLYDKETYPEDPCFPSGLKEEEEEEDEEECIVIQKGGRGKRPIFESFWNGRLIPYTTVEVFEWCAVPKKRGLVPAECYNRISGVLFTNDKFQVSTNKLTFMDLELKLKDKNTIFTRVINGQEQRMKIDREFSLWLKDCHEKYDKQIKFTSFNGVITRTDRPSKRMQSPWATYSAIEWDGKTYKCGQLVKTIKTLPIFHGKILNFFLYGDHDADIYATGGEVQIALEPQALYNEKKIIPICKLDRSVSDEAVKRYIEEEMAKLPDKLSITWPEGNELLSNETRHAGTTIGALRIEILNKKGEAMQKLPGASHGGSKKLLVELKVILHASNGDKEIISHISQHGGKWPYWFKKMETINKLGSYTLKLQVVLNESNADTYAGKPLPSKMFKFNIIAGKPQKFSIGLLDPPFRVGIPFNIPLSVQDEFGQDTHLTDDIVPELEASGLTLKYEEIDRGPNYAIKGVTAKGPVNSYQGKNFTLKVILPGLKEESQVLKIKLLPGPPRQLNVKPNSNILKIENGTAFPFQIEVLDEVGNITAQPELIVRCKFSGAPDLPLYSVDCSNAMLNILTGPVLHVQNIKKDQTLKAKIEIPSCQDVPPVEKTIKLLPSSRVARLQVFSMEGEKATRIKDGDEIRWIAGDVMQNLIFQMYDEIEREIIITSTLAEKIKVNWTPKISREQLMKGLLPDIKVPTSVNDTRYCQVTFHDDHVSLESAFTVRPLADEPKHIKCKLKGSNILQMGEKLQAEIEVMITDQHGNQLQNLTSSSANSLGISGNGLDKTDLTTSWKEDTQTFCIKGIRFKPGNPGIKELCFAWHEFSHFLKLNVIAGPPSKLILMDWTNLEESVPVINGKELPKPLTVQLCDQWDNPSPEPNVKISLVKSSIIKITPSNQQYKTDENGRANLGYLNIHAPRGEHKLQFKASYNKTMLDCSEIKLNVLPDRNKPVSLNVKYDKKAAFAAGSTFPDFMISVVSEDGSIIKNINPGRISMKMWEGHSSEARLSNVTTFGCTKTKDDKDEGFFYFRGKIVPERVGSYSIQFAFAIDKVNILTSEQIIVEVMPNEPAQLMPASSPHTPAVSNAAAVSSRTLVKELNLIIMDRYQNCTGNNLDGKIVAKIESSTEEDADIPLFQGKTSTIEFPFHKGIVEIEALVLAENSPGRDSTEYILVFEPIIPTLKRYLEPYRLSFMFYNDFKKQQQMARLTEEKDNLSNSIHLYRKLFDTSNQLLYEIECQAQEAETKESHLKAELRRHEINVPQKDVLQYVDTLLKEKISEQEEIKRQPRRTCAVVNYPRCSQDVLGKIAHLAQIEDNEAAKVISWHLASDMDCVVTLTTSAARRIFDETQGRQQVLPLDSIYKKNLPTWNRPLPHIRNGKTCFSPLGNPVFARDLLTFPEHQESCQTVFGMILGDTIIVDSLDAANHYRKEIVKIAHCPTLLTRGGDRIRSNGKFGGLQNKAPPMDKLRGMVFGAPLPQHYYALSTQIELLQQYHTAVTRLTKVNRELKKQEQSLNTPEMQKKKKELAEQEKKLKSIEKEIGMTPTVRCIKSPLQSEVPDVDDSPNPPKRMRREIVKRLLSSEEWVSPPPTKRQQQTTTFTSEVNGSSRKKKT</sequence>
<dbReference type="InterPro" id="IPR058616">
    <property type="entry name" value="Ig_SMCHD1_8th"/>
</dbReference>
<reference evidence="7" key="1">
    <citation type="submission" date="2025-08" db="UniProtKB">
        <authorList>
            <consortium name="RefSeq"/>
        </authorList>
    </citation>
    <scope>IDENTIFICATION</scope>
    <source>
        <tissue evidence="7">Blood</tissue>
    </source>
</reference>
<dbReference type="SUPFAM" id="SSF55874">
    <property type="entry name" value="ATPase domain of HSP90 chaperone/DNA topoisomerase II/histidine kinase"/>
    <property type="match status" value="1"/>
</dbReference>
<protein>
    <submittedName>
        <fullName evidence="7">Structural maintenance of chromosomes flexible hinge domain-containing protein 1 isoform X1</fullName>
    </submittedName>
</protein>
<dbReference type="GO" id="GO:0006302">
    <property type="term" value="P:double-strand break repair"/>
    <property type="evidence" value="ECO:0007669"/>
    <property type="project" value="InterPro"/>
</dbReference>
<evidence type="ECO:0000256" key="3">
    <source>
        <dbReference type="SAM" id="Coils"/>
    </source>
</evidence>
<dbReference type="InterPro" id="IPR058615">
    <property type="entry name" value="Ig_SMCHD1_6th"/>
</dbReference>
<dbReference type="Gene3D" id="1.20.1060.20">
    <property type="match status" value="1"/>
</dbReference>
<dbReference type="Pfam" id="PF26195">
    <property type="entry name" value="Ig_SMCHD1_2nd"/>
    <property type="match status" value="1"/>
</dbReference>
<dbReference type="InterPro" id="IPR038892">
    <property type="entry name" value="SMCHD1"/>
</dbReference>
<dbReference type="InterPro" id="IPR055109">
    <property type="entry name" value="SMCHD1_S5"/>
</dbReference>
<dbReference type="Pfam" id="PF26199">
    <property type="entry name" value="Ig_SMCHD1_8th"/>
    <property type="match status" value="1"/>
</dbReference>
<dbReference type="InterPro" id="IPR036890">
    <property type="entry name" value="HATPase_C_sf"/>
</dbReference>
<evidence type="ECO:0000313" key="6">
    <source>
        <dbReference type="Proteomes" id="UP001190640"/>
    </source>
</evidence>
<dbReference type="Proteomes" id="UP001190640">
    <property type="component" value="Chromosome 7"/>
</dbReference>
<name>A0AA97L393_EUBMA</name>
<dbReference type="InterPro" id="IPR058611">
    <property type="entry name" value="Ig_SMCHD1_1st"/>
</dbReference>
<gene>
    <name evidence="7" type="primary">SMCHD1</name>
</gene>
<evidence type="ECO:0000259" key="5">
    <source>
        <dbReference type="SMART" id="SM00968"/>
    </source>
</evidence>